<dbReference type="Pfam" id="PF04371">
    <property type="entry name" value="PAD_porph"/>
    <property type="match status" value="1"/>
</dbReference>
<dbReference type="GO" id="GO:0004668">
    <property type="term" value="F:protein-arginine deiminase activity"/>
    <property type="evidence" value="ECO:0007669"/>
    <property type="project" value="InterPro"/>
</dbReference>
<evidence type="ECO:0000313" key="3">
    <source>
        <dbReference type="EMBL" id="GEO30261.1"/>
    </source>
</evidence>
<dbReference type="GO" id="GO:0009446">
    <property type="term" value="P:putrescine biosynthetic process"/>
    <property type="evidence" value="ECO:0007669"/>
    <property type="project" value="InterPro"/>
</dbReference>
<dbReference type="AlphaFoldDB" id="A0A512D1C8"/>
<comment type="caution">
    <text evidence="3">The sequence shown here is derived from an EMBL/GenBank/DDBJ whole genome shotgun (WGS) entry which is preliminary data.</text>
</comment>
<feature type="compositionally biased region" description="Low complexity" evidence="2">
    <location>
        <begin position="1"/>
        <end position="11"/>
    </location>
</feature>
<dbReference type="SUPFAM" id="SSF55909">
    <property type="entry name" value="Pentein"/>
    <property type="match status" value="1"/>
</dbReference>
<accession>A0A512D1C8</accession>
<gene>
    <name evidence="3" type="ORF">TAE01_20710</name>
</gene>
<dbReference type="InterPro" id="IPR007466">
    <property type="entry name" value="Peptidyl-Arg-deiminase_porph"/>
</dbReference>
<dbReference type="Proteomes" id="UP000321534">
    <property type="component" value="Unassembled WGS sequence"/>
</dbReference>
<keyword evidence="1" id="KW-0378">Hydrolase</keyword>
<reference evidence="3 4" key="1">
    <citation type="submission" date="2019-07" db="EMBL/GenBank/DDBJ databases">
        <title>Whole genome shotgun sequence of Terrabacter aerolatus NBRC 106305.</title>
        <authorList>
            <person name="Hosoyama A."/>
            <person name="Uohara A."/>
            <person name="Ohji S."/>
            <person name="Ichikawa N."/>
        </authorList>
    </citation>
    <scope>NUCLEOTIDE SEQUENCE [LARGE SCALE GENOMIC DNA]</scope>
    <source>
        <strain evidence="3 4">NBRC 106305</strain>
    </source>
</reference>
<sequence>MTDAAPAPAAPDGEVAPRGSGWLMPPETDRHDCTWMAWPSQGYTLGDTADEVAAARHTWAAVANAVVGFEPVHMVVVPDDLPVAREHLHPDVELVPSDLDDAWMRDIGPSFVRSADGTRLGAVDWVFNGWGAQSWATWEHDARIGAFVGGLAGAEVIGSALVNEGGGIHVDGLGTVLLTETVQLDPGRNPGLTRADVEDELARTIGATACIWLPRGLTRDYDEFGTRGHVDIVATIASPGVVLLHEQQDPSHPDHAVSRALREVLEDARDARGLRFEVVGVPAPRTLADADGPVDWSYINHLVVNDGVIACTFGDEQDEASLAVLAEAYPGRRVVGVDARPLFDRGGGIHCITQQQPALRGPAGSAG</sequence>
<evidence type="ECO:0000313" key="4">
    <source>
        <dbReference type="Proteomes" id="UP000321534"/>
    </source>
</evidence>
<evidence type="ECO:0000256" key="1">
    <source>
        <dbReference type="ARBA" id="ARBA00022801"/>
    </source>
</evidence>
<protein>
    <submittedName>
        <fullName evidence="3">Putative agmatine deiminase</fullName>
    </submittedName>
</protein>
<feature type="region of interest" description="Disordered" evidence="2">
    <location>
        <begin position="1"/>
        <end position="26"/>
    </location>
</feature>
<keyword evidence="4" id="KW-1185">Reference proteome</keyword>
<dbReference type="PANTHER" id="PTHR31377:SF0">
    <property type="entry name" value="AGMATINE DEIMINASE-RELATED"/>
    <property type="match status" value="1"/>
</dbReference>
<proteinExistence type="predicted"/>
<organism evidence="3 4">
    <name type="scientific">Terrabacter aerolatus</name>
    <dbReference type="NCBI Taxonomy" id="422442"/>
    <lineage>
        <taxon>Bacteria</taxon>
        <taxon>Bacillati</taxon>
        <taxon>Actinomycetota</taxon>
        <taxon>Actinomycetes</taxon>
        <taxon>Micrococcales</taxon>
        <taxon>Intrasporangiaceae</taxon>
        <taxon>Terrabacter</taxon>
    </lineage>
</organism>
<name>A0A512D1C8_9MICO</name>
<dbReference type="GO" id="GO:0047632">
    <property type="term" value="F:agmatine deiminase activity"/>
    <property type="evidence" value="ECO:0007669"/>
    <property type="project" value="TreeGrafter"/>
</dbReference>
<dbReference type="Gene3D" id="3.75.10.10">
    <property type="entry name" value="L-arginine/glycine Amidinotransferase, Chain A"/>
    <property type="match status" value="1"/>
</dbReference>
<dbReference type="PANTHER" id="PTHR31377">
    <property type="entry name" value="AGMATINE DEIMINASE-RELATED"/>
    <property type="match status" value="1"/>
</dbReference>
<evidence type="ECO:0000256" key="2">
    <source>
        <dbReference type="SAM" id="MobiDB-lite"/>
    </source>
</evidence>
<dbReference type="EMBL" id="BJYX01000009">
    <property type="protein sequence ID" value="GEO30261.1"/>
    <property type="molecule type" value="Genomic_DNA"/>
</dbReference>